<evidence type="ECO:0000256" key="4">
    <source>
        <dbReference type="ARBA" id="ARBA00022596"/>
    </source>
</evidence>
<dbReference type="GO" id="GO:0005886">
    <property type="term" value="C:plasma membrane"/>
    <property type="evidence" value="ECO:0007669"/>
    <property type="project" value="UniProtKB-SubCell"/>
</dbReference>
<dbReference type="GO" id="GO:0015099">
    <property type="term" value="F:nickel cation transmembrane transporter activity"/>
    <property type="evidence" value="ECO:0007669"/>
    <property type="project" value="UniProtKB-UniRule"/>
</dbReference>
<proteinExistence type="inferred from homology"/>
<comment type="subcellular location">
    <subcellularLocation>
        <location evidence="8">Cell membrane</location>
        <topology evidence="8">Multi-pass membrane protein</topology>
    </subcellularLocation>
    <subcellularLocation>
        <location evidence="1">Endomembrane system</location>
        <topology evidence="1">Multi-pass membrane protein</topology>
    </subcellularLocation>
</comment>
<evidence type="ECO:0000256" key="6">
    <source>
        <dbReference type="ARBA" id="ARBA00022989"/>
    </source>
</evidence>
<sequence length="407" mass="42870">MLPPRLAALHARTPYLRALPFRAVVAIASLILANGAVWVVAGIVLSFHRTLISTAVLSWVLGLRHALDADHIAAIDLMTRRLVATGQKPATVGLWFSLGHSTIVLITAICVAATASTLTSHFDSFSRIGGLIGSSVSAAFLLLLGLLNCILLYKLARHLSLLLHPTSDAPALVLPSGPLARAVGRAARLVDRPWKMYPLGVLFGLGFDTSSEIALLGLSALQAARGTSLWLILLFPVLFAAGMAALDTTDGALMMSLYVGATKPASSDEEGQGGAESGRLVRDDIAVTYFSLVLTGATVLVAVVVGTLQALVLGSRIVGEEKAAESAFWRGVTRVGERYDVIGGSVCGLFVLAAVGSAVCYRPWRRWVDRRVGLVGEMQMAEGEGRGEEGKEQGGDKLVGAEVREAV</sequence>
<protein>
    <recommendedName>
        <fullName evidence="8">Nickel/cobalt efflux system</fullName>
    </recommendedName>
</protein>
<evidence type="ECO:0000256" key="3">
    <source>
        <dbReference type="ARBA" id="ARBA00022448"/>
    </source>
</evidence>
<dbReference type="Proteomes" id="UP000799640">
    <property type="component" value="Unassembled WGS sequence"/>
</dbReference>
<dbReference type="InterPro" id="IPR011541">
    <property type="entry name" value="Ni/Co_transpt_high_affinity"/>
</dbReference>
<dbReference type="PANTHER" id="PTHR31611:SF0">
    <property type="entry name" value="HIGH-AFFINITY NICKEL TRANSPORT PROTEIN NIC1"/>
    <property type="match status" value="1"/>
</dbReference>
<name>A0A6G1HXP0_9PEZI</name>
<evidence type="ECO:0000256" key="5">
    <source>
        <dbReference type="ARBA" id="ARBA00022692"/>
    </source>
</evidence>
<feature type="transmembrane region" description="Helical" evidence="8">
    <location>
        <begin position="289"/>
        <end position="312"/>
    </location>
</feature>
<keyword evidence="4" id="KW-0533">Nickel</keyword>
<dbReference type="InterPro" id="IPR004688">
    <property type="entry name" value="Ni/Co_transpt"/>
</dbReference>
<accession>A0A6G1HXP0</accession>
<keyword evidence="5 8" id="KW-0812">Transmembrane</keyword>
<dbReference type="GO" id="GO:0012505">
    <property type="term" value="C:endomembrane system"/>
    <property type="evidence" value="ECO:0007669"/>
    <property type="project" value="UniProtKB-SubCell"/>
</dbReference>
<comment type="similarity">
    <text evidence="2 8">Belongs to the NiCoT transporter (TC 2.A.52) family.</text>
</comment>
<dbReference type="EMBL" id="ML996694">
    <property type="protein sequence ID" value="KAF2400671.1"/>
    <property type="molecule type" value="Genomic_DNA"/>
</dbReference>
<dbReference type="PANTHER" id="PTHR31611">
    <property type="entry name" value="HIGH-AFFINITY NICKEL TRANSPORT PROTEIN NIC1"/>
    <property type="match status" value="1"/>
</dbReference>
<dbReference type="OrthoDB" id="5197598at2759"/>
<keyword evidence="6 8" id="KW-1133">Transmembrane helix</keyword>
<feature type="transmembrane region" description="Helical" evidence="8">
    <location>
        <begin position="128"/>
        <end position="153"/>
    </location>
</feature>
<feature type="transmembrane region" description="Helical" evidence="8">
    <location>
        <begin position="21"/>
        <end position="45"/>
    </location>
</feature>
<evidence type="ECO:0000256" key="8">
    <source>
        <dbReference type="RuleBase" id="RU362101"/>
    </source>
</evidence>
<feature type="transmembrane region" description="Helical" evidence="8">
    <location>
        <begin position="341"/>
        <end position="361"/>
    </location>
</feature>
<dbReference type="AlphaFoldDB" id="A0A6G1HXP0"/>
<feature type="transmembrane region" description="Helical" evidence="8">
    <location>
        <begin position="197"/>
        <end position="221"/>
    </location>
</feature>
<evidence type="ECO:0000256" key="1">
    <source>
        <dbReference type="ARBA" id="ARBA00004127"/>
    </source>
</evidence>
<evidence type="ECO:0000256" key="7">
    <source>
        <dbReference type="ARBA" id="ARBA00023136"/>
    </source>
</evidence>
<evidence type="ECO:0000313" key="9">
    <source>
        <dbReference type="EMBL" id="KAF2400671.1"/>
    </source>
</evidence>
<reference evidence="9" key="1">
    <citation type="journal article" date="2020" name="Stud. Mycol.">
        <title>101 Dothideomycetes genomes: a test case for predicting lifestyles and emergence of pathogens.</title>
        <authorList>
            <person name="Haridas S."/>
            <person name="Albert R."/>
            <person name="Binder M."/>
            <person name="Bloem J."/>
            <person name="Labutti K."/>
            <person name="Salamov A."/>
            <person name="Andreopoulos B."/>
            <person name="Baker S."/>
            <person name="Barry K."/>
            <person name="Bills G."/>
            <person name="Bluhm B."/>
            <person name="Cannon C."/>
            <person name="Castanera R."/>
            <person name="Culley D."/>
            <person name="Daum C."/>
            <person name="Ezra D."/>
            <person name="Gonzalez J."/>
            <person name="Henrissat B."/>
            <person name="Kuo A."/>
            <person name="Liang C."/>
            <person name="Lipzen A."/>
            <person name="Lutzoni F."/>
            <person name="Magnuson J."/>
            <person name="Mondo S."/>
            <person name="Nolan M."/>
            <person name="Ohm R."/>
            <person name="Pangilinan J."/>
            <person name="Park H.-J."/>
            <person name="Ramirez L."/>
            <person name="Alfaro M."/>
            <person name="Sun H."/>
            <person name="Tritt A."/>
            <person name="Yoshinaga Y."/>
            <person name="Zwiers L.-H."/>
            <person name="Turgeon B."/>
            <person name="Goodwin S."/>
            <person name="Spatafora J."/>
            <person name="Crous P."/>
            <person name="Grigoriev I."/>
        </authorList>
    </citation>
    <scope>NUCLEOTIDE SEQUENCE</scope>
    <source>
        <strain evidence="9">CBS 262.69</strain>
    </source>
</reference>
<feature type="transmembrane region" description="Helical" evidence="8">
    <location>
        <begin position="90"/>
        <end position="116"/>
    </location>
</feature>
<keyword evidence="10" id="KW-1185">Reference proteome</keyword>
<evidence type="ECO:0000313" key="10">
    <source>
        <dbReference type="Proteomes" id="UP000799640"/>
    </source>
</evidence>
<gene>
    <name evidence="9" type="ORF">EJ06DRAFT_581761</name>
</gene>
<keyword evidence="3 8" id="KW-0813">Transport</keyword>
<organism evidence="9 10">
    <name type="scientific">Trichodelitschia bisporula</name>
    <dbReference type="NCBI Taxonomy" id="703511"/>
    <lineage>
        <taxon>Eukaryota</taxon>
        <taxon>Fungi</taxon>
        <taxon>Dikarya</taxon>
        <taxon>Ascomycota</taxon>
        <taxon>Pezizomycotina</taxon>
        <taxon>Dothideomycetes</taxon>
        <taxon>Dothideomycetes incertae sedis</taxon>
        <taxon>Phaeotrichales</taxon>
        <taxon>Phaeotrichaceae</taxon>
        <taxon>Trichodelitschia</taxon>
    </lineage>
</organism>
<evidence type="ECO:0000256" key="2">
    <source>
        <dbReference type="ARBA" id="ARBA00010892"/>
    </source>
</evidence>
<dbReference type="Pfam" id="PF03824">
    <property type="entry name" value="NicO"/>
    <property type="match status" value="1"/>
</dbReference>
<feature type="transmembrane region" description="Helical" evidence="8">
    <location>
        <begin position="227"/>
        <end position="246"/>
    </location>
</feature>
<keyword evidence="7 8" id="KW-0472">Membrane</keyword>